<dbReference type="GO" id="GO:0030139">
    <property type="term" value="C:endocytic vesicle"/>
    <property type="evidence" value="ECO:0007669"/>
    <property type="project" value="TreeGrafter"/>
</dbReference>
<dbReference type="PANTHER" id="PTHR23101">
    <property type="entry name" value="RAB GDP/GTP EXCHANGE FACTOR"/>
    <property type="match status" value="1"/>
</dbReference>
<feature type="compositionally biased region" description="Polar residues" evidence="1">
    <location>
        <begin position="506"/>
        <end position="520"/>
    </location>
</feature>
<dbReference type="PANTHER" id="PTHR23101:SF25">
    <property type="entry name" value="GTPASE-ACTIVATING PROTEIN AND VPS9 DOMAIN-CONTAINING PROTEIN 1"/>
    <property type="match status" value="1"/>
</dbReference>
<feature type="compositionally biased region" description="Low complexity" evidence="1">
    <location>
        <begin position="429"/>
        <end position="440"/>
    </location>
</feature>
<dbReference type="EMBL" id="JANKHO010002510">
    <property type="protein sequence ID" value="KAJ3491805.1"/>
    <property type="molecule type" value="Genomic_DNA"/>
</dbReference>
<dbReference type="InterPro" id="IPR037191">
    <property type="entry name" value="VPS9_dom_sf"/>
</dbReference>
<evidence type="ECO:0000313" key="3">
    <source>
        <dbReference type="EMBL" id="KAJ3491805.1"/>
    </source>
</evidence>
<dbReference type="OrthoDB" id="300289at2759"/>
<comment type="caution">
    <text evidence="3">The sequence shown here is derived from an EMBL/GenBank/DDBJ whole genome shotgun (WGS) entry which is preliminary data.</text>
</comment>
<protein>
    <recommendedName>
        <fullName evidence="2">RABX5 catalytic core helical domain-containing protein</fullName>
    </recommendedName>
</protein>
<reference evidence="3" key="1">
    <citation type="submission" date="2022-07" db="EMBL/GenBank/DDBJ databases">
        <title>Genome Sequence of Agrocybe chaxingu.</title>
        <authorList>
            <person name="Buettner E."/>
        </authorList>
    </citation>
    <scope>NUCLEOTIDE SEQUENCE</scope>
    <source>
        <strain evidence="3">MP-N11</strain>
    </source>
</reference>
<dbReference type="GO" id="GO:0005829">
    <property type="term" value="C:cytosol"/>
    <property type="evidence" value="ECO:0007669"/>
    <property type="project" value="TreeGrafter"/>
</dbReference>
<proteinExistence type="predicted"/>
<dbReference type="Gene3D" id="1.20.1050.80">
    <property type="entry name" value="VPS9 domain"/>
    <property type="match status" value="2"/>
</dbReference>
<feature type="domain" description="RABX5 catalytic core helical" evidence="2">
    <location>
        <begin position="549"/>
        <end position="613"/>
    </location>
</feature>
<gene>
    <name evidence="3" type="ORF">NLJ89_g11305</name>
</gene>
<dbReference type="InterPro" id="IPR045046">
    <property type="entry name" value="Vps9-like"/>
</dbReference>
<feature type="compositionally biased region" description="Basic and acidic residues" evidence="1">
    <location>
        <begin position="372"/>
        <end position="385"/>
    </location>
</feature>
<dbReference type="GO" id="GO:0031267">
    <property type="term" value="F:small GTPase binding"/>
    <property type="evidence" value="ECO:0007669"/>
    <property type="project" value="TreeGrafter"/>
</dbReference>
<dbReference type="GO" id="GO:0005085">
    <property type="term" value="F:guanyl-nucleotide exchange factor activity"/>
    <property type="evidence" value="ECO:0007669"/>
    <property type="project" value="InterPro"/>
</dbReference>
<feature type="region of interest" description="Disordered" evidence="1">
    <location>
        <begin position="368"/>
        <end position="440"/>
    </location>
</feature>
<dbReference type="InterPro" id="IPR041545">
    <property type="entry name" value="DUF5601"/>
</dbReference>
<accession>A0A9W8MR99</accession>
<dbReference type="Pfam" id="PF18151">
    <property type="entry name" value="DUF5601"/>
    <property type="match status" value="1"/>
</dbReference>
<evidence type="ECO:0000259" key="2">
    <source>
        <dbReference type="Pfam" id="PF18151"/>
    </source>
</evidence>
<feature type="compositionally biased region" description="Basic and acidic residues" evidence="1">
    <location>
        <begin position="490"/>
        <end position="500"/>
    </location>
</feature>
<dbReference type="GO" id="GO:0016192">
    <property type="term" value="P:vesicle-mediated transport"/>
    <property type="evidence" value="ECO:0007669"/>
    <property type="project" value="InterPro"/>
</dbReference>
<name>A0A9W8MR99_9AGAR</name>
<feature type="region of interest" description="Disordered" evidence="1">
    <location>
        <begin position="466"/>
        <end position="532"/>
    </location>
</feature>
<feature type="compositionally biased region" description="Pro residues" evidence="1">
    <location>
        <begin position="388"/>
        <end position="411"/>
    </location>
</feature>
<feature type="compositionally biased region" description="Polar residues" evidence="1">
    <location>
        <begin position="476"/>
        <end position="489"/>
    </location>
</feature>
<dbReference type="SUPFAM" id="SSF109993">
    <property type="entry name" value="VPS9 domain"/>
    <property type="match status" value="1"/>
</dbReference>
<dbReference type="Proteomes" id="UP001148786">
    <property type="component" value="Unassembled WGS sequence"/>
</dbReference>
<dbReference type="AlphaFoldDB" id="A0A9W8MR99"/>
<evidence type="ECO:0000256" key="1">
    <source>
        <dbReference type="SAM" id="MobiDB-lite"/>
    </source>
</evidence>
<keyword evidence="4" id="KW-1185">Reference proteome</keyword>
<evidence type="ECO:0000313" key="4">
    <source>
        <dbReference type="Proteomes" id="UP001148786"/>
    </source>
</evidence>
<sequence length="730" mass="82408">MTPADLDEAHRTHEPDDVYGDCLRPLADRFIEQTQVYITDTIATGLNDMLGSVRLENNNKEHHFRRLRSFDKYGLVLHRLVFACLRFYVHGTWTSNYKYPDIDPTQLEALRALDLSVRECMENDYTEATDRAFRTACVALFKHLRHEYAASRKMEKDSSTASSNSLTRVAAALEYSIRASFLHLAVAKADVDGTDKSEDYLSDQKASVMSFLCHSHSFLKTIRGDEYNRESFAFADLMQTRLTHRRGVITLKGIKELVEGQYESYMDTLRRRAFFGEIPDDMFPDIEIEGLFDDIHRNTVGYSFLVEPKNDLTRYRSRYAKWLLSDEDRRRKFISNIDGRPIFAPITPATPTPKHDVAKEVLSEFDPLVASPEEKAARDAWETSEGHPPAPQPALVPATPPPRTPLPPMPPMKDLYISSPTSPDPTIMSPGAAPSAAAITSPSSFPSFASFAKSFALPLVRSRPQSLDGSAKAVPSPSTLSSFTSQQREAQQKGDVRDTGKAVASGSATPNRSGSRTSSPVPKPAPDGGFDFQKFLDQMKTKSAEPVSKYLRSFLSNFAKRTFTVNDQIKIINDFLSFIAAQMRECDVWRNCSDAEFENAMEGMEKLVMNRLYEFTFTPQLVHAVPPRPITTDDLERDRVLSQRIALFGWIEEKHLDIPEGEGSKGFLMFAQQGDRFINRFRNPEKLQSEAGYYLSSLMGAVSFIETMDHTSLSNITQEEFEKYVLRLMV</sequence>
<dbReference type="Gene3D" id="1.10.246.120">
    <property type="match status" value="1"/>
</dbReference>
<organism evidence="3 4">
    <name type="scientific">Agrocybe chaxingu</name>
    <dbReference type="NCBI Taxonomy" id="84603"/>
    <lineage>
        <taxon>Eukaryota</taxon>
        <taxon>Fungi</taxon>
        <taxon>Dikarya</taxon>
        <taxon>Basidiomycota</taxon>
        <taxon>Agaricomycotina</taxon>
        <taxon>Agaricomycetes</taxon>
        <taxon>Agaricomycetidae</taxon>
        <taxon>Agaricales</taxon>
        <taxon>Agaricineae</taxon>
        <taxon>Strophariaceae</taxon>
        <taxon>Agrocybe</taxon>
    </lineage>
</organism>